<accession>A0A9W3C2E0</accession>
<gene>
    <name evidence="2" type="primary">LOC130496962</name>
</gene>
<proteinExistence type="predicted"/>
<reference evidence="1" key="1">
    <citation type="journal article" date="2019" name="Database">
        <title>The radish genome database (RadishGD): an integrated information resource for radish genomics.</title>
        <authorList>
            <person name="Yu H.J."/>
            <person name="Baek S."/>
            <person name="Lee Y.J."/>
            <person name="Cho A."/>
            <person name="Mun J.H."/>
        </authorList>
    </citation>
    <scope>NUCLEOTIDE SEQUENCE [LARGE SCALE GENOMIC DNA]</scope>
    <source>
        <strain evidence="1">cv. WK10039</strain>
    </source>
</reference>
<dbReference type="InterPro" id="IPR040256">
    <property type="entry name" value="At4g02000-like"/>
</dbReference>
<dbReference type="AlphaFoldDB" id="A0A9W3C2E0"/>
<reference evidence="2" key="2">
    <citation type="submission" date="2025-08" db="UniProtKB">
        <authorList>
            <consortium name="RefSeq"/>
        </authorList>
    </citation>
    <scope>IDENTIFICATION</scope>
    <source>
        <tissue evidence="2">Leaf</tissue>
    </source>
</reference>
<name>A0A9W3C2E0_RAPSA</name>
<dbReference type="RefSeq" id="XP_056845699.1">
    <property type="nucleotide sequence ID" value="XM_056989719.1"/>
</dbReference>
<dbReference type="Proteomes" id="UP000504610">
    <property type="component" value="Chromosome 1"/>
</dbReference>
<sequence length="576" mass="61080">MFIVLHRSSSTGSLPVPASSIGFDGFVATDVKSPSNQNSGQNPHVKGLVGLEPPKIDALVESVTQVENYKDVRGEAVNEVSTASAVHVDSIIVQNLVTVEGSSTTENIQNSDNYHPHLTGLLFLLAKVALQTNILEPQLANRVTNKALVKPKPPAPEVNKDGNLRFSWAEKMNPSTRNLYKTTSPTYLEDGTPVVTIPSKLLLHGPENQKEYIIGQFHRCSTPSGGLVNAVVNRIWGKKCRIFSKKLGISRIASALGAPMLTNRPRLDPTLMGETKILVEVELNKQFPQKIALNDKRGTISLVDVEYSWIPTMCGICGHLGHKDSRCLQKFAQPRNNTNSSTDQVGASLASASVYPSVSVSKVNPDGTSISASVTVARIDSATIPTVSTPVAALASVIGTHVVAVASVTEHVPASMAPSPAVNIGLVHVPPTPVSTTVIEAMEALPTTSVATLKSTSVSDGQVLASSPSSFVEILPTTTESEPTTPATIFKATVAATPPSKSVLSEDAPLNTDTATTLEDFPATESFFLTPPPEASSEIPPPTFGGLPFTPFTGLQLLGDQVEFREGVILIVKENE</sequence>
<organism evidence="1 2">
    <name type="scientific">Raphanus sativus</name>
    <name type="common">Radish</name>
    <name type="synonym">Raphanus raphanistrum var. sativus</name>
    <dbReference type="NCBI Taxonomy" id="3726"/>
    <lineage>
        <taxon>Eukaryota</taxon>
        <taxon>Viridiplantae</taxon>
        <taxon>Streptophyta</taxon>
        <taxon>Embryophyta</taxon>
        <taxon>Tracheophyta</taxon>
        <taxon>Spermatophyta</taxon>
        <taxon>Magnoliopsida</taxon>
        <taxon>eudicotyledons</taxon>
        <taxon>Gunneridae</taxon>
        <taxon>Pentapetalae</taxon>
        <taxon>rosids</taxon>
        <taxon>malvids</taxon>
        <taxon>Brassicales</taxon>
        <taxon>Brassicaceae</taxon>
        <taxon>Brassiceae</taxon>
        <taxon>Raphanus</taxon>
    </lineage>
</organism>
<dbReference type="GeneID" id="130496962"/>
<dbReference type="PANTHER" id="PTHR31286">
    <property type="entry name" value="GLYCINE-RICH CELL WALL STRUCTURAL PROTEIN 1.8-LIKE"/>
    <property type="match status" value="1"/>
</dbReference>
<keyword evidence="1" id="KW-1185">Reference proteome</keyword>
<dbReference type="PANTHER" id="PTHR31286:SF133">
    <property type="entry name" value="TA11-LIKE NON-LTR RETROELEMENT PROTEIN-RELATED"/>
    <property type="match status" value="1"/>
</dbReference>
<protein>
    <submittedName>
        <fullName evidence="2">Uncharacterized protein LOC130496962</fullName>
    </submittedName>
</protein>
<dbReference type="OrthoDB" id="1302923at2759"/>
<evidence type="ECO:0000313" key="2">
    <source>
        <dbReference type="RefSeq" id="XP_056845699.1"/>
    </source>
</evidence>
<dbReference type="KEGG" id="rsz:130496962"/>
<evidence type="ECO:0000313" key="1">
    <source>
        <dbReference type="Proteomes" id="UP000504610"/>
    </source>
</evidence>